<evidence type="ECO:0000259" key="5">
    <source>
        <dbReference type="PROSITE" id="PS50043"/>
    </source>
</evidence>
<dbReference type="PANTHER" id="PTHR44688:SF16">
    <property type="entry name" value="DNA-BINDING TRANSCRIPTIONAL ACTIVATOR DEVR_DOSR"/>
    <property type="match status" value="1"/>
</dbReference>
<evidence type="ECO:0000256" key="4">
    <source>
        <dbReference type="ARBA" id="ARBA00023163"/>
    </source>
</evidence>
<keyword evidence="2 6" id="KW-0238">DNA-binding</keyword>
<dbReference type="PANTHER" id="PTHR44688">
    <property type="entry name" value="DNA-BINDING TRANSCRIPTIONAL ACTIVATOR DEVR_DOSR"/>
    <property type="match status" value="1"/>
</dbReference>
<organism evidence="6">
    <name type="scientific">Serratia fonticola</name>
    <dbReference type="NCBI Taxonomy" id="47917"/>
    <lineage>
        <taxon>Bacteria</taxon>
        <taxon>Pseudomonadati</taxon>
        <taxon>Pseudomonadota</taxon>
        <taxon>Gammaproteobacteria</taxon>
        <taxon>Enterobacterales</taxon>
        <taxon>Yersiniaceae</taxon>
        <taxon>Serratia</taxon>
    </lineage>
</organism>
<evidence type="ECO:0000313" key="6">
    <source>
        <dbReference type="EMBL" id="TVZ67767.1"/>
    </source>
</evidence>
<dbReference type="InterPro" id="IPR000792">
    <property type="entry name" value="Tscrpt_reg_LuxR_C"/>
</dbReference>
<keyword evidence="1" id="KW-0805">Transcription regulation</keyword>
<feature type="domain" description="HTH luxR-type" evidence="5">
    <location>
        <begin position="139"/>
        <end position="205"/>
    </location>
</feature>
<dbReference type="GO" id="GO:0003677">
    <property type="term" value="F:DNA binding"/>
    <property type="evidence" value="ECO:0007669"/>
    <property type="project" value="UniProtKB-KW"/>
</dbReference>
<comment type="caution">
    <text evidence="6">The sequence shown here is derived from an EMBL/GenBank/DDBJ whole genome shotgun (WGS) entry which is preliminary data.</text>
</comment>
<sequence length="208" mass="23892">MRSFHKDTFVIFEPHPLANKGLQALIEPLKTQTYSSDCLKGVISILNSDDNKTVIMELYHHNEELYEVMQFVLAAKRAWPKASFVIFTDITNPSILAILASETHVSLVSKRDDLEYLLEAISATRYALCYRSPMMQQILPQQVQPLSHTEWRILRLMIGGASVQRIACATQRSYKTVCTHKLNIMRKLGVNQIGFMLLVLAFRTRYWS</sequence>
<protein>
    <submittedName>
        <fullName evidence="6">DNA-binding NarL/FixJ family response regulator</fullName>
    </submittedName>
</protein>
<dbReference type="PROSITE" id="PS00622">
    <property type="entry name" value="HTH_LUXR_1"/>
    <property type="match status" value="1"/>
</dbReference>
<evidence type="ECO:0000256" key="2">
    <source>
        <dbReference type="ARBA" id="ARBA00023125"/>
    </source>
</evidence>
<gene>
    <name evidence="6" type="ORF">FHU10_0166</name>
</gene>
<accession>A0A542BMI8</accession>
<dbReference type="SUPFAM" id="SSF46894">
    <property type="entry name" value="C-terminal effector domain of the bipartite response regulators"/>
    <property type="match status" value="1"/>
</dbReference>
<proteinExistence type="predicted"/>
<dbReference type="Gene3D" id="3.40.50.2300">
    <property type="match status" value="1"/>
</dbReference>
<dbReference type="PROSITE" id="PS50043">
    <property type="entry name" value="HTH_LUXR_2"/>
    <property type="match status" value="1"/>
</dbReference>
<dbReference type="Pfam" id="PF00196">
    <property type="entry name" value="GerE"/>
    <property type="match status" value="1"/>
</dbReference>
<reference evidence="6" key="1">
    <citation type="submission" date="2019-06" db="EMBL/GenBank/DDBJ databases">
        <authorList>
            <person name="Deangelis K."/>
            <person name="Huntemann M."/>
            <person name="Clum A."/>
            <person name="Pillay M."/>
            <person name="Palaniappan K."/>
            <person name="Varghese N."/>
            <person name="Mikhailova N."/>
            <person name="Stamatis D."/>
            <person name="Reddy T."/>
            <person name="Daum C."/>
            <person name="Shapiro N."/>
            <person name="Ivanova N."/>
            <person name="Kyrpides N."/>
            <person name="Woyke T."/>
        </authorList>
    </citation>
    <scope>NUCLEOTIDE SEQUENCE [LARGE SCALE GENOMIC DNA]</scope>
    <source>
        <strain evidence="6">128R</strain>
    </source>
</reference>
<keyword evidence="4" id="KW-0804">Transcription</keyword>
<dbReference type="AlphaFoldDB" id="A0A542BMI8"/>
<dbReference type="InterPro" id="IPR016032">
    <property type="entry name" value="Sig_transdc_resp-reg_C-effctor"/>
</dbReference>
<evidence type="ECO:0000256" key="1">
    <source>
        <dbReference type="ARBA" id="ARBA00023015"/>
    </source>
</evidence>
<dbReference type="SMART" id="SM00421">
    <property type="entry name" value="HTH_LUXR"/>
    <property type="match status" value="1"/>
</dbReference>
<dbReference type="PRINTS" id="PR00038">
    <property type="entry name" value="HTHLUXR"/>
</dbReference>
<dbReference type="EMBL" id="VISQ01000001">
    <property type="protein sequence ID" value="TVZ67767.1"/>
    <property type="molecule type" value="Genomic_DNA"/>
</dbReference>
<keyword evidence="3" id="KW-0010">Activator</keyword>
<name>A0A542BMI8_SERFO</name>
<dbReference type="CDD" id="cd06170">
    <property type="entry name" value="LuxR_C_like"/>
    <property type="match status" value="1"/>
</dbReference>
<reference evidence="6" key="2">
    <citation type="submission" date="2019-08" db="EMBL/GenBank/DDBJ databases">
        <title>Investigation of anaerobic lignin degradation for improved lignocellulosic biofuels.</title>
        <authorList>
            <person name="Deangelis K.PhD."/>
        </authorList>
    </citation>
    <scope>NUCLEOTIDE SEQUENCE [LARGE SCALE GENOMIC DNA]</scope>
    <source>
        <strain evidence="6">128R</strain>
    </source>
</reference>
<evidence type="ECO:0000256" key="3">
    <source>
        <dbReference type="ARBA" id="ARBA00023159"/>
    </source>
</evidence>
<dbReference type="GO" id="GO:0006355">
    <property type="term" value="P:regulation of DNA-templated transcription"/>
    <property type="evidence" value="ECO:0007669"/>
    <property type="project" value="InterPro"/>
</dbReference>